<proteinExistence type="inferred from homology"/>
<evidence type="ECO:0000256" key="6">
    <source>
        <dbReference type="ARBA" id="ARBA00023315"/>
    </source>
</evidence>
<comment type="catalytic activity">
    <reaction evidence="7">
        <text>L-glutamate + acetyl-CoA = N-acetyl-L-glutamate + CoA + H(+)</text>
        <dbReference type="Rhea" id="RHEA:24292"/>
        <dbReference type="ChEBI" id="CHEBI:15378"/>
        <dbReference type="ChEBI" id="CHEBI:29985"/>
        <dbReference type="ChEBI" id="CHEBI:44337"/>
        <dbReference type="ChEBI" id="CHEBI:57287"/>
        <dbReference type="ChEBI" id="CHEBI:57288"/>
        <dbReference type="EC" id="2.3.1.1"/>
    </reaction>
</comment>
<dbReference type="GeneID" id="41321406"/>
<dbReference type="FunFam" id="3.10.20.340:FF:000003">
    <property type="entry name" value="Arginine biosynthesis bifunctional protein ArgJ"/>
    <property type="match status" value="1"/>
</dbReference>
<dbReference type="Pfam" id="PF01960">
    <property type="entry name" value="ArgJ"/>
    <property type="match status" value="1"/>
</dbReference>
<organism evidence="8 9">
    <name type="scientific">Methanomethylophilus alvi</name>
    <dbReference type="NCBI Taxonomy" id="1291540"/>
    <lineage>
        <taxon>Archaea</taxon>
        <taxon>Methanobacteriati</taxon>
        <taxon>Thermoplasmatota</taxon>
        <taxon>Thermoplasmata</taxon>
        <taxon>Methanomassiliicoccales</taxon>
        <taxon>Methanomethylophilaceae</taxon>
        <taxon>Methanomethylophilus</taxon>
    </lineage>
</organism>
<dbReference type="EC" id="2.3.1.1" evidence="7"/>
<accession>A0A3G3IGC5</accession>
<dbReference type="EMBL" id="CP017686">
    <property type="protein sequence ID" value="AYQ54779.1"/>
    <property type="molecule type" value="Genomic_DNA"/>
</dbReference>
<feature type="active site" description="Nucleophile" evidence="7">
    <location>
        <position position="193"/>
    </location>
</feature>
<dbReference type="EC" id="2.3.1.35" evidence="7"/>
<dbReference type="GO" id="GO:0006592">
    <property type="term" value="P:ornithine biosynthetic process"/>
    <property type="evidence" value="ECO:0007669"/>
    <property type="project" value="TreeGrafter"/>
</dbReference>
<comment type="pathway">
    <text evidence="7">Amino-acid biosynthesis; L-arginine biosynthesis; N(2)-acetyl-L-ornithine from L-glutamate: step 1/4.</text>
</comment>
<dbReference type="NCBIfam" id="NF003802">
    <property type="entry name" value="PRK05388.1"/>
    <property type="match status" value="1"/>
</dbReference>
<dbReference type="GO" id="GO:0006526">
    <property type="term" value="P:L-arginine biosynthetic process"/>
    <property type="evidence" value="ECO:0007669"/>
    <property type="project" value="UniProtKB-UniRule"/>
</dbReference>
<comment type="subunit">
    <text evidence="7">Heterotetramer of two alpha and two beta chains.</text>
</comment>
<dbReference type="SUPFAM" id="SSF56266">
    <property type="entry name" value="DmpA/ArgJ-like"/>
    <property type="match status" value="1"/>
</dbReference>
<evidence type="ECO:0000313" key="9">
    <source>
        <dbReference type="Proteomes" id="UP000273278"/>
    </source>
</evidence>
<gene>
    <name evidence="7" type="primary">argJ</name>
    <name evidence="8" type="ORF">BKD89_03020</name>
</gene>
<feature type="site" description="Involved in the stabilization of negative charge on the oxyanion by the formation of the oxyanion hole" evidence="7">
    <location>
        <position position="112"/>
    </location>
</feature>
<keyword evidence="4 7" id="KW-0808">Transferase</keyword>
<evidence type="ECO:0000256" key="7">
    <source>
        <dbReference type="HAMAP-Rule" id="MF_01106"/>
    </source>
</evidence>
<comment type="subcellular location">
    <subcellularLocation>
        <location evidence="1 7">Cytoplasm</location>
    </subcellularLocation>
</comment>
<evidence type="ECO:0000256" key="1">
    <source>
        <dbReference type="ARBA" id="ARBA00004496"/>
    </source>
</evidence>
<feature type="binding site" evidence="7">
    <location>
        <position position="193"/>
    </location>
    <ligand>
        <name>substrate</name>
    </ligand>
</feature>
<comment type="similarity">
    <text evidence="2 7">Belongs to the ArgJ family.</text>
</comment>
<keyword evidence="3 7" id="KW-0963">Cytoplasm</keyword>
<feature type="binding site" evidence="7">
    <location>
        <position position="178"/>
    </location>
    <ligand>
        <name>substrate</name>
    </ligand>
</feature>
<dbReference type="AlphaFoldDB" id="A0A3G3IGC5"/>
<evidence type="ECO:0000256" key="2">
    <source>
        <dbReference type="ARBA" id="ARBA00006774"/>
    </source>
</evidence>
<dbReference type="RefSeq" id="WP_015504504.1">
    <property type="nucleotide sequence ID" value="NZ_CAYARL010000033.1"/>
</dbReference>
<dbReference type="HAMAP" id="MF_01106">
    <property type="entry name" value="ArgJ"/>
    <property type="match status" value="1"/>
</dbReference>
<evidence type="ECO:0000256" key="3">
    <source>
        <dbReference type="ARBA" id="ARBA00022490"/>
    </source>
</evidence>
<feature type="binding site" evidence="7">
    <location>
        <position position="408"/>
    </location>
    <ligand>
        <name>substrate</name>
    </ligand>
</feature>
<keyword evidence="6 7" id="KW-0012">Acyltransferase</keyword>
<comment type="pathway">
    <text evidence="7">Amino-acid biosynthesis; L-arginine biosynthesis; L-ornithine and N-acetyl-L-glutamate from L-glutamate and N(2)-acetyl-L-ornithine (cyclic): step 1/1.</text>
</comment>
<evidence type="ECO:0000256" key="5">
    <source>
        <dbReference type="ARBA" id="ARBA00022813"/>
    </source>
</evidence>
<dbReference type="Proteomes" id="UP000273278">
    <property type="component" value="Chromosome"/>
</dbReference>
<protein>
    <recommendedName>
        <fullName evidence="7">Arginine biosynthesis bifunctional protein ArgJ</fullName>
    </recommendedName>
    <domain>
        <recommendedName>
            <fullName evidence="7">Glutamate N-acetyltransferase</fullName>
            <ecNumber evidence="7">2.3.1.35</ecNumber>
        </recommendedName>
        <alternativeName>
            <fullName evidence="7">Ornithine acetyltransferase</fullName>
            <shortName evidence="7">OATase</shortName>
        </alternativeName>
        <alternativeName>
            <fullName evidence="7">Ornithine transacetylase</fullName>
        </alternativeName>
    </domain>
    <domain>
        <recommendedName>
            <fullName evidence="7">Amino-acid acetyltransferase</fullName>
            <ecNumber evidence="7">2.3.1.1</ecNumber>
        </recommendedName>
        <alternativeName>
            <fullName evidence="7">N-acetylglutamate synthase</fullName>
            <shortName evidence="7">AGSase</shortName>
        </alternativeName>
    </domain>
    <component>
        <recommendedName>
            <fullName evidence="7">Arginine biosynthesis bifunctional protein ArgJ alpha chain</fullName>
        </recommendedName>
    </component>
    <component>
        <recommendedName>
            <fullName evidence="7">Arginine biosynthesis bifunctional protein ArgJ beta chain</fullName>
        </recommendedName>
    </component>
</protein>
<dbReference type="InterPro" id="IPR002813">
    <property type="entry name" value="Arg_biosynth_ArgJ"/>
</dbReference>
<name>A0A3G3IGC5_9ARCH</name>
<feature type="chain" id="PRO_5023524914" description="Arginine biosynthesis bifunctional protein ArgJ beta chain" evidence="7">
    <location>
        <begin position="193"/>
        <end position="408"/>
    </location>
</feature>
<dbReference type="Gene3D" id="3.60.70.12">
    <property type="entry name" value="L-amino peptidase D-ALA esterase/amidase"/>
    <property type="match status" value="1"/>
</dbReference>
<feature type="binding site" evidence="7">
    <location>
        <position position="274"/>
    </location>
    <ligand>
        <name>substrate</name>
    </ligand>
</feature>
<dbReference type="GO" id="GO:0004042">
    <property type="term" value="F:L-glutamate N-acetyltransferase activity"/>
    <property type="evidence" value="ECO:0007669"/>
    <property type="project" value="UniProtKB-UniRule"/>
</dbReference>
<dbReference type="InterPro" id="IPR042195">
    <property type="entry name" value="ArgJ_beta_C"/>
</dbReference>
<dbReference type="NCBIfam" id="TIGR00120">
    <property type="entry name" value="ArgJ"/>
    <property type="match status" value="1"/>
</dbReference>
<dbReference type="UniPathway" id="UPA00068">
    <property type="reaction ID" value="UER00106"/>
</dbReference>
<dbReference type="InterPro" id="IPR016117">
    <property type="entry name" value="ArgJ-like_dom_sf"/>
</dbReference>
<keyword evidence="5 7" id="KW-0068">Autocatalytic cleavage</keyword>
<feature type="site" description="Cleavage; by autolysis" evidence="7">
    <location>
        <begin position="192"/>
        <end position="193"/>
    </location>
</feature>
<comment type="function">
    <text evidence="7">Catalyzes two activities which are involved in the cyclic version of arginine biosynthesis: the synthesis of N-acetylglutamate from glutamate and acetyl-CoA as the acetyl donor, and of ornithine by transacetylation between N(2)-acetylornithine and glutamate.</text>
</comment>
<dbReference type="PANTHER" id="PTHR23100:SF0">
    <property type="entry name" value="ARGININE BIOSYNTHESIS BIFUNCTIONAL PROTEIN ARGJ, MITOCHONDRIAL"/>
    <property type="match status" value="1"/>
</dbReference>
<feature type="binding site" evidence="7">
    <location>
        <position position="403"/>
    </location>
    <ligand>
        <name>substrate</name>
    </ligand>
</feature>
<dbReference type="OMA" id="WGRIVMA"/>
<dbReference type="PANTHER" id="PTHR23100">
    <property type="entry name" value="ARGININE BIOSYNTHESIS BIFUNCTIONAL PROTEIN ARGJ"/>
    <property type="match status" value="1"/>
</dbReference>
<dbReference type="GO" id="GO:0004358">
    <property type="term" value="F:L-glutamate N-acetyltransferase activity, acting on acetyl-L-ornithine as donor"/>
    <property type="evidence" value="ECO:0007669"/>
    <property type="project" value="UniProtKB-UniRule"/>
</dbReference>
<dbReference type="GO" id="GO:0005737">
    <property type="term" value="C:cytoplasm"/>
    <property type="evidence" value="ECO:0007669"/>
    <property type="project" value="UniProtKB-SubCell"/>
</dbReference>
<keyword evidence="7" id="KW-0028">Amino-acid biosynthesis</keyword>
<keyword evidence="7" id="KW-0511">Multifunctional enzyme</keyword>
<evidence type="ECO:0000313" key="8">
    <source>
        <dbReference type="EMBL" id="AYQ54779.1"/>
    </source>
</evidence>
<dbReference type="Gene3D" id="3.10.20.340">
    <property type="entry name" value="ArgJ beta chain, C-terminal domain"/>
    <property type="match status" value="1"/>
</dbReference>
<evidence type="ECO:0000256" key="4">
    <source>
        <dbReference type="ARBA" id="ARBA00022679"/>
    </source>
</evidence>
<keyword evidence="7" id="KW-0055">Arginine biosynthesis</keyword>
<dbReference type="CDD" id="cd02152">
    <property type="entry name" value="OAT"/>
    <property type="match status" value="1"/>
</dbReference>
<comment type="catalytic activity">
    <reaction evidence="7">
        <text>N(2)-acetyl-L-ornithine + L-glutamate = N-acetyl-L-glutamate + L-ornithine</text>
        <dbReference type="Rhea" id="RHEA:15349"/>
        <dbReference type="ChEBI" id="CHEBI:29985"/>
        <dbReference type="ChEBI" id="CHEBI:44337"/>
        <dbReference type="ChEBI" id="CHEBI:46911"/>
        <dbReference type="ChEBI" id="CHEBI:57805"/>
        <dbReference type="EC" id="2.3.1.35"/>
    </reaction>
</comment>
<reference evidence="8 9" key="1">
    <citation type="submission" date="2016-10" db="EMBL/GenBank/DDBJ databases">
        <title>Complete genome of the TMA-utilizing, human hosted archaeon Methanomethylophilus alvus Gen. nov, sp. nov., strain Mx-05, derived from a pure culture.</title>
        <authorList>
            <person name="Brugere J.-F."/>
            <person name="Ben Hania W."/>
            <person name="Chaudhary P.P."/>
            <person name="Gaci N."/>
            <person name="Borrel G."/>
            <person name="Cao Van Tuat L."/>
            <person name="Fardeau M.-L."/>
            <person name="Harris H.M.B."/>
            <person name="O'Toole P.W."/>
            <person name="Ollivier B."/>
        </authorList>
    </citation>
    <scope>NUCLEOTIDE SEQUENCE [LARGE SCALE GENOMIC DNA]</scope>
    <source>
        <strain evidence="8 9">Mx-05</strain>
    </source>
</reference>
<feature type="binding site" evidence="7">
    <location>
        <position position="151"/>
    </location>
    <ligand>
        <name>substrate</name>
    </ligand>
</feature>
<feature type="chain" id="PRO_5023524913" description="Arginine biosynthesis bifunctional protein ArgJ alpha chain" evidence="7">
    <location>
        <begin position="1"/>
        <end position="192"/>
    </location>
</feature>
<feature type="site" description="Involved in the stabilization of negative charge on the oxyanion by the formation of the oxyanion hole" evidence="7">
    <location>
        <position position="113"/>
    </location>
</feature>
<sequence length="408" mass="43569">MVEIIDGGITTPQGFKAAGVHSGVKYRSLDLGLLYSEVPATAFKAFTSNKVKAAPVQMMIKDDSPKLSAIVVNSGNANALTGRRGYEDAETMQRAVAAELNIDPKEVGVMSTGLIGRFMDMHKIQYGISKAAKQLDVGREADGLLCEAIMTTDTIKKECAVRVRLGDGTLVYISAISKGSGMISPHLKVLHGTTLTMITTDAVLTPKFNEVYQSILDDSMNMVSVDGDQSTNDTCIMLANGMAGGQAADEDPAFIDALRMVMTKIARTIAMDGEGASKLITVEVTGAETKDDARKVVKTIINSPLVKSAIFGSDPNYGRVMMALGNSGANFSLNDVHLTIKGGDMEVPILDSGAPVFQEERSVEVVRMAMDNKEVILQLDLGVGNESATGWGCDLTYDYVRINAEYAT</sequence>